<dbReference type="EMBL" id="AOIU01000049">
    <property type="protein sequence ID" value="ELZ19661.1"/>
    <property type="molecule type" value="Genomic_DNA"/>
</dbReference>
<comment type="caution">
    <text evidence="1">The sequence shown here is derived from an EMBL/GenBank/DDBJ whole genome shotgun (WGS) entry which is preliminary data.</text>
</comment>
<protein>
    <submittedName>
        <fullName evidence="1">Uncharacterized protein</fullName>
    </submittedName>
</protein>
<keyword evidence="2" id="KW-1185">Reference proteome</keyword>
<evidence type="ECO:0000313" key="2">
    <source>
        <dbReference type="Proteomes" id="UP000011626"/>
    </source>
</evidence>
<gene>
    <name evidence="1" type="ORF">C475_21989</name>
</gene>
<reference evidence="1 2" key="1">
    <citation type="journal article" date="2014" name="PLoS Genet.">
        <title>Phylogenetically driven sequencing of extremely halophilic archaea reveals strategies for static and dynamic osmo-response.</title>
        <authorList>
            <person name="Becker E.A."/>
            <person name="Seitzer P.M."/>
            <person name="Tritt A."/>
            <person name="Larsen D."/>
            <person name="Krusor M."/>
            <person name="Yao A.I."/>
            <person name="Wu D."/>
            <person name="Madern D."/>
            <person name="Eisen J.A."/>
            <person name="Darling A.E."/>
            <person name="Facciotti M.T."/>
        </authorList>
    </citation>
    <scope>NUCLEOTIDE SEQUENCE [LARGE SCALE GENOMIC DNA]</scope>
    <source>
        <strain evidence="1 2">2-9-1</strain>
    </source>
</reference>
<name>M0C8S0_9EURY</name>
<dbReference type="AlphaFoldDB" id="M0C8S0"/>
<sequence length="123" mass="13810">MAHRTRPIQYEDQRVLFLVAQGPALTHAGIAYRKPMAGPRIVRSCREAATDALLTIQSQVHIECLSDLFSSFFDGVPFSGRDDLVTLREYREIVEIPGPTGLPTIPLSRFCFHGLVTRPFKLL</sequence>
<proteinExistence type="predicted"/>
<dbReference type="Proteomes" id="UP000011626">
    <property type="component" value="Unassembled WGS sequence"/>
</dbReference>
<organism evidence="1 2">
    <name type="scientific">Halosimplex carlsbadense 2-9-1</name>
    <dbReference type="NCBI Taxonomy" id="797114"/>
    <lineage>
        <taxon>Archaea</taxon>
        <taxon>Methanobacteriati</taxon>
        <taxon>Methanobacteriota</taxon>
        <taxon>Stenosarchaea group</taxon>
        <taxon>Halobacteria</taxon>
        <taxon>Halobacteriales</taxon>
        <taxon>Haloarculaceae</taxon>
        <taxon>Halosimplex</taxon>
    </lineage>
</organism>
<accession>M0C8S0</accession>
<evidence type="ECO:0000313" key="1">
    <source>
        <dbReference type="EMBL" id="ELZ19661.1"/>
    </source>
</evidence>